<dbReference type="PANTHER" id="PTHR35534">
    <property type="entry name" value="50S RIBOSOMAL PROTEIN L32"/>
    <property type="match status" value="1"/>
</dbReference>
<dbReference type="AlphaFoldDB" id="A0A6G9YN56"/>
<protein>
    <recommendedName>
        <fullName evidence="4 5">Large ribosomal subunit protein bL32</fullName>
    </recommendedName>
</protein>
<dbReference type="InterPro" id="IPR044957">
    <property type="entry name" value="Ribosomal_bL32_bact"/>
</dbReference>
<dbReference type="EMBL" id="CP046172">
    <property type="protein sequence ID" value="QIS14644.1"/>
    <property type="molecule type" value="Genomic_DNA"/>
</dbReference>
<evidence type="ECO:0000256" key="6">
    <source>
        <dbReference type="SAM" id="MobiDB-lite"/>
    </source>
</evidence>
<proteinExistence type="inferred from homology"/>
<evidence type="ECO:0000313" key="8">
    <source>
        <dbReference type="Proteomes" id="UP000503540"/>
    </source>
</evidence>
<dbReference type="HAMAP" id="MF_00340">
    <property type="entry name" value="Ribosomal_bL32"/>
    <property type="match status" value="1"/>
</dbReference>
<evidence type="ECO:0000256" key="2">
    <source>
        <dbReference type="ARBA" id="ARBA00022980"/>
    </source>
</evidence>
<feature type="compositionally biased region" description="Basic residues" evidence="6">
    <location>
        <begin position="1"/>
        <end position="19"/>
    </location>
</feature>
<dbReference type="NCBIfam" id="TIGR01031">
    <property type="entry name" value="rpmF_bact"/>
    <property type="match status" value="1"/>
</dbReference>
<name>A0A6G9YN56_9NOCA</name>
<dbReference type="RefSeq" id="WP_167477018.1">
    <property type="nucleotide sequence ID" value="NZ_CP046172.1"/>
</dbReference>
<dbReference type="SUPFAM" id="SSF57829">
    <property type="entry name" value="Zn-binding ribosomal proteins"/>
    <property type="match status" value="1"/>
</dbReference>
<evidence type="ECO:0000313" key="7">
    <source>
        <dbReference type="EMBL" id="QIS14644.1"/>
    </source>
</evidence>
<organism evidence="7 8">
    <name type="scientific">Nocardia arthritidis</name>
    <dbReference type="NCBI Taxonomy" id="228602"/>
    <lineage>
        <taxon>Bacteria</taxon>
        <taxon>Bacillati</taxon>
        <taxon>Actinomycetota</taxon>
        <taxon>Actinomycetes</taxon>
        <taxon>Mycobacteriales</taxon>
        <taxon>Nocardiaceae</taxon>
        <taxon>Nocardia</taxon>
    </lineage>
</organism>
<reference evidence="7 8" key="1">
    <citation type="journal article" date="2019" name="ACS Chem. Biol.">
        <title>Identification and Mobilization of a Cryptic Antibiotic Biosynthesis Gene Locus from a Human-Pathogenic Nocardia Isolate.</title>
        <authorList>
            <person name="Herisse M."/>
            <person name="Ishida K."/>
            <person name="Porter J.L."/>
            <person name="Howden B."/>
            <person name="Hertweck C."/>
            <person name="Stinear T.P."/>
            <person name="Pidot S.J."/>
        </authorList>
    </citation>
    <scope>NUCLEOTIDE SEQUENCE [LARGE SCALE GENOMIC DNA]</scope>
    <source>
        <strain evidence="7 8">AUSMDU00012717</strain>
    </source>
</reference>
<evidence type="ECO:0000256" key="5">
    <source>
        <dbReference type="HAMAP-Rule" id="MF_00340"/>
    </source>
</evidence>
<keyword evidence="3 5" id="KW-0687">Ribonucleoprotein</keyword>
<feature type="region of interest" description="Disordered" evidence="6">
    <location>
        <begin position="1"/>
        <end position="21"/>
    </location>
</feature>
<keyword evidence="2 5" id="KW-0689">Ribosomal protein</keyword>
<sequence length="60" mass="6628">MAVPKRRMSRSNTRSRRSQWKATAPTLITCPNRACGQQTLPHIACPSCGTYKGRQVTPAV</sequence>
<dbReference type="GO" id="GO:0006412">
    <property type="term" value="P:translation"/>
    <property type="evidence" value="ECO:0007669"/>
    <property type="project" value="UniProtKB-UniRule"/>
</dbReference>
<keyword evidence="8" id="KW-1185">Reference proteome</keyword>
<dbReference type="InterPro" id="IPR011332">
    <property type="entry name" value="Ribosomal_zn-bd"/>
</dbReference>
<evidence type="ECO:0000256" key="3">
    <source>
        <dbReference type="ARBA" id="ARBA00023274"/>
    </source>
</evidence>
<gene>
    <name evidence="5 7" type="primary">rpmF</name>
    <name evidence="7" type="ORF">F5544_34045</name>
</gene>
<dbReference type="PANTHER" id="PTHR35534:SF1">
    <property type="entry name" value="LARGE RIBOSOMAL SUBUNIT PROTEIN BL32"/>
    <property type="match status" value="1"/>
</dbReference>
<dbReference type="GO" id="GO:0003735">
    <property type="term" value="F:structural constituent of ribosome"/>
    <property type="evidence" value="ECO:0007669"/>
    <property type="project" value="InterPro"/>
</dbReference>
<dbReference type="Proteomes" id="UP000503540">
    <property type="component" value="Chromosome"/>
</dbReference>
<dbReference type="Pfam" id="PF01783">
    <property type="entry name" value="Ribosomal_L32p"/>
    <property type="match status" value="1"/>
</dbReference>
<dbReference type="InterPro" id="IPR002677">
    <property type="entry name" value="Ribosomal_bL32"/>
</dbReference>
<dbReference type="GO" id="GO:0015934">
    <property type="term" value="C:large ribosomal subunit"/>
    <property type="evidence" value="ECO:0007669"/>
    <property type="project" value="InterPro"/>
</dbReference>
<dbReference type="KEGG" id="nah:F5544_34045"/>
<evidence type="ECO:0000256" key="1">
    <source>
        <dbReference type="ARBA" id="ARBA00008560"/>
    </source>
</evidence>
<accession>A0A6G9YN56</accession>
<comment type="similarity">
    <text evidence="1 5">Belongs to the bacterial ribosomal protein bL32 family.</text>
</comment>
<evidence type="ECO:0000256" key="4">
    <source>
        <dbReference type="ARBA" id="ARBA00035178"/>
    </source>
</evidence>